<evidence type="ECO:0000256" key="2">
    <source>
        <dbReference type="ARBA" id="ARBA00022603"/>
    </source>
</evidence>
<keyword evidence="4" id="KW-0949">S-adenosyl-L-methionine</keyword>
<dbReference type="InterPro" id="IPR014776">
    <property type="entry name" value="4pyrrole_Mease_sub2"/>
</dbReference>
<dbReference type="InterPro" id="IPR006366">
    <property type="entry name" value="CobA/CysG_C"/>
</dbReference>
<dbReference type="STRING" id="483547.GSUB_01450"/>
<dbReference type="GO" id="GO:0004851">
    <property type="term" value="F:uroporphyrin-III C-methyltransferase activity"/>
    <property type="evidence" value="ECO:0007669"/>
    <property type="project" value="UniProtKB-EC"/>
</dbReference>
<dbReference type="GO" id="GO:0019354">
    <property type="term" value="P:siroheme biosynthetic process"/>
    <property type="evidence" value="ECO:0007669"/>
    <property type="project" value="UniProtKB-UniPathway"/>
</dbReference>
<evidence type="ECO:0000313" key="9">
    <source>
        <dbReference type="Proteomes" id="UP000035036"/>
    </source>
</evidence>
<evidence type="ECO:0000256" key="3">
    <source>
        <dbReference type="ARBA" id="ARBA00022679"/>
    </source>
</evidence>
<dbReference type="RefSeq" id="WP_040198862.1">
    <property type="nucleotide sequence ID" value="NZ_CP010311.1"/>
</dbReference>
<feature type="domain" description="Tetrapyrrole methylase" evidence="7">
    <location>
        <begin position="4"/>
        <end position="213"/>
    </location>
</feature>
<evidence type="ECO:0000256" key="4">
    <source>
        <dbReference type="ARBA" id="ARBA00022691"/>
    </source>
</evidence>
<dbReference type="PANTHER" id="PTHR45790">
    <property type="entry name" value="SIROHEME SYNTHASE-RELATED"/>
    <property type="match status" value="1"/>
</dbReference>
<sequence>MSELIIVGAGLGAQSITLAGIEAIRRAEVVLYDRLIHPAIREHIRCEVVDVGKRPYDAHCRTQAQINELIIEQLQRGKRVVRLKGGDTSVFARTVEEVEAGRASGARVTIIPGVTSASSLVARVQSALTDRRSAAGVVFITGHTKADNLETSYRWDALVNLGFTLVIYMGVRNMPVIRNQLLKHGMAATTPVLIGQNLETEQERIFSTTLEEVLSCVADRQISHPATIVIGEVAMLSEV</sequence>
<dbReference type="Proteomes" id="UP000035036">
    <property type="component" value="Chromosome"/>
</dbReference>
<dbReference type="HOGENOM" id="CLU_011276_7_0_7"/>
<keyword evidence="5" id="KW-0627">Porphyrin biosynthesis</keyword>
<dbReference type="InterPro" id="IPR050161">
    <property type="entry name" value="Siro_Cobalamin_biosynth"/>
</dbReference>
<dbReference type="InterPro" id="IPR035996">
    <property type="entry name" value="4pyrrol_Methylase_sf"/>
</dbReference>
<proteinExistence type="predicted"/>
<name>A0A0B5FND8_9BACT</name>
<gene>
    <name evidence="8" type="ORF">GSUB_01450</name>
</gene>
<dbReference type="Pfam" id="PF00590">
    <property type="entry name" value="TP_methylase"/>
    <property type="match status" value="1"/>
</dbReference>
<evidence type="ECO:0000259" key="7">
    <source>
        <dbReference type="Pfam" id="PF00590"/>
    </source>
</evidence>
<dbReference type="CDD" id="cd11642">
    <property type="entry name" value="SUMT"/>
    <property type="match status" value="1"/>
</dbReference>
<dbReference type="AlphaFoldDB" id="A0A0B5FND8"/>
<dbReference type="EC" id="2.1.1.107" evidence="1"/>
<dbReference type="KEGG" id="gsb:GSUB_01450"/>
<evidence type="ECO:0000256" key="1">
    <source>
        <dbReference type="ARBA" id="ARBA00012162"/>
    </source>
</evidence>
<dbReference type="NCBIfam" id="TIGR01469">
    <property type="entry name" value="cobA_cysG_Cterm"/>
    <property type="match status" value="1"/>
</dbReference>
<protein>
    <recommendedName>
        <fullName evidence="1">uroporphyrinogen-III C-methyltransferase</fullName>
        <ecNumber evidence="1">2.1.1.107</ecNumber>
    </recommendedName>
</protein>
<evidence type="ECO:0000256" key="6">
    <source>
        <dbReference type="ARBA" id="ARBA00025705"/>
    </source>
</evidence>
<dbReference type="Gene3D" id="3.30.950.10">
    <property type="entry name" value="Methyltransferase, Cobalt-precorrin-4 Transmethylase, Domain 2"/>
    <property type="match status" value="1"/>
</dbReference>
<comment type="pathway">
    <text evidence="6">Porphyrin-containing compound metabolism; siroheme biosynthesis; precorrin-2 from uroporphyrinogen III: step 1/1.</text>
</comment>
<dbReference type="EMBL" id="CP010311">
    <property type="protein sequence ID" value="AJF05505.1"/>
    <property type="molecule type" value="Genomic_DNA"/>
</dbReference>
<dbReference type="InterPro" id="IPR000878">
    <property type="entry name" value="4pyrrol_Mease"/>
</dbReference>
<evidence type="ECO:0000256" key="5">
    <source>
        <dbReference type="ARBA" id="ARBA00023244"/>
    </source>
</evidence>
<dbReference type="InterPro" id="IPR014777">
    <property type="entry name" value="4pyrrole_Mease_sub1"/>
</dbReference>
<dbReference type="OrthoDB" id="9815856at2"/>
<dbReference type="NCBIfam" id="NF004790">
    <property type="entry name" value="PRK06136.1"/>
    <property type="match status" value="1"/>
</dbReference>
<dbReference type="PANTHER" id="PTHR45790:SF3">
    <property type="entry name" value="S-ADENOSYL-L-METHIONINE-DEPENDENT UROPORPHYRINOGEN III METHYLTRANSFERASE, CHLOROPLASTIC"/>
    <property type="match status" value="1"/>
</dbReference>
<reference evidence="8 9" key="1">
    <citation type="journal article" date="2015" name="Genome Announc.">
        <title>Genomes of Geoalkalibacter ferrihydriticus Z-0531T and Geoalkalibacter subterraneus Red1T, Two Haloalkaliphilic Metal-Reducing Deltaproteobacteria.</title>
        <authorList>
            <person name="Badalamenti J.P."/>
            <person name="Krajmalnik-Brown R."/>
            <person name="Torres C.I."/>
            <person name="Bond D.R."/>
        </authorList>
    </citation>
    <scope>NUCLEOTIDE SEQUENCE [LARGE SCALE GENOMIC DNA]</scope>
    <source>
        <strain evidence="8 9">Red1</strain>
    </source>
</reference>
<accession>A0A0B5FND8</accession>
<keyword evidence="9" id="KW-1185">Reference proteome</keyword>
<dbReference type="UniPathway" id="UPA00262">
    <property type="reaction ID" value="UER00211"/>
</dbReference>
<dbReference type="GO" id="GO:0032259">
    <property type="term" value="P:methylation"/>
    <property type="evidence" value="ECO:0007669"/>
    <property type="project" value="UniProtKB-KW"/>
</dbReference>
<evidence type="ECO:0000313" key="8">
    <source>
        <dbReference type="EMBL" id="AJF05505.1"/>
    </source>
</evidence>
<organism evidence="8 9">
    <name type="scientific">Geoalkalibacter subterraneus</name>
    <dbReference type="NCBI Taxonomy" id="483547"/>
    <lineage>
        <taxon>Bacteria</taxon>
        <taxon>Pseudomonadati</taxon>
        <taxon>Thermodesulfobacteriota</taxon>
        <taxon>Desulfuromonadia</taxon>
        <taxon>Desulfuromonadales</taxon>
        <taxon>Geoalkalibacteraceae</taxon>
        <taxon>Geoalkalibacter</taxon>
    </lineage>
</organism>
<dbReference type="Gene3D" id="3.40.1010.10">
    <property type="entry name" value="Cobalt-precorrin-4 Transmethylase, Domain 1"/>
    <property type="match status" value="1"/>
</dbReference>
<keyword evidence="3 8" id="KW-0808">Transferase</keyword>
<keyword evidence="2 8" id="KW-0489">Methyltransferase</keyword>
<dbReference type="SUPFAM" id="SSF53790">
    <property type="entry name" value="Tetrapyrrole methylase"/>
    <property type="match status" value="1"/>
</dbReference>